<protein>
    <submittedName>
        <fullName evidence="1">Uncharacterized protein</fullName>
    </submittedName>
</protein>
<dbReference type="AlphaFoldDB" id="A0A2Z6PFD4"/>
<keyword evidence="2" id="KW-1185">Reference proteome</keyword>
<sequence>MKKSYLDDTCKFGAKTMIPVKHNAYSFKNMLSVSVMNCLPDSGPLHVITIWKKHVSKKKKLES</sequence>
<dbReference type="Proteomes" id="UP000242715">
    <property type="component" value="Unassembled WGS sequence"/>
</dbReference>
<evidence type="ECO:0000313" key="1">
    <source>
        <dbReference type="EMBL" id="GAU48385.1"/>
    </source>
</evidence>
<dbReference type="EMBL" id="DF974416">
    <property type="protein sequence ID" value="GAU48385.1"/>
    <property type="molecule type" value="Genomic_DNA"/>
</dbReference>
<organism evidence="1 2">
    <name type="scientific">Trifolium subterraneum</name>
    <name type="common">Subterranean clover</name>
    <dbReference type="NCBI Taxonomy" id="3900"/>
    <lineage>
        <taxon>Eukaryota</taxon>
        <taxon>Viridiplantae</taxon>
        <taxon>Streptophyta</taxon>
        <taxon>Embryophyta</taxon>
        <taxon>Tracheophyta</taxon>
        <taxon>Spermatophyta</taxon>
        <taxon>Magnoliopsida</taxon>
        <taxon>eudicotyledons</taxon>
        <taxon>Gunneridae</taxon>
        <taxon>Pentapetalae</taxon>
        <taxon>rosids</taxon>
        <taxon>fabids</taxon>
        <taxon>Fabales</taxon>
        <taxon>Fabaceae</taxon>
        <taxon>Papilionoideae</taxon>
        <taxon>50 kb inversion clade</taxon>
        <taxon>NPAAA clade</taxon>
        <taxon>Hologalegina</taxon>
        <taxon>IRL clade</taxon>
        <taxon>Trifolieae</taxon>
        <taxon>Trifolium</taxon>
    </lineage>
</organism>
<gene>
    <name evidence="1" type="ORF">TSUD_118110</name>
</gene>
<proteinExistence type="predicted"/>
<name>A0A2Z6PFD4_TRISU</name>
<evidence type="ECO:0000313" key="2">
    <source>
        <dbReference type="Proteomes" id="UP000242715"/>
    </source>
</evidence>
<reference evidence="2" key="1">
    <citation type="journal article" date="2017" name="Front. Plant Sci.">
        <title>Climate Clever Clovers: New Paradigm to Reduce the Environmental Footprint of Ruminants by Breeding Low Methanogenic Forages Utilizing Haplotype Variation.</title>
        <authorList>
            <person name="Kaur P."/>
            <person name="Appels R."/>
            <person name="Bayer P.E."/>
            <person name="Keeble-Gagnere G."/>
            <person name="Wang J."/>
            <person name="Hirakawa H."/>
            <person name="Shirasawa K."/>
            <person name="Vercoe P."/>
            <person name="Stefanova K."/>
            <person name="Durmic Z."/>
            <person name="Nichols P."/>
            <person name="Revell C."/>
            <person name="Isobe S.N."/>
            <person name="Edwards D."/>
            <person name="Erskine W."/>
        </authorList>
    </citation>
    <scope>NUCLEOTIDE SEQUENCE [LARGE SCALE GENOMIC DNA]</scope>
    <source>
        <strain evidence="2">cv. Daliak</strain>
    </source>
</reference>
<accession>A0A2Z6PFD4</accession>